<evidence type="ECO:0000313" key="6">
    <source>
        <dbReference type="Proteomes" id="UP000834106"/>
    </source>
</evidence>
<dbReference type="EMBL" id="OU503045">
    <property type="protein sequence ID" value="CAI9769708.1"/>
    <property type="molecule type" value="Genomic_DNA"/>
</dbReference>
<evidence type="ECO:0000256" key="2">
    <source>
        <dbReference type="ARBA" id="ARBA00022771"/>
    </source>
</evidence>
<evidence type="ECO:0000256" key="3">
    <source>
        <dbReference type="ARBA" id="ARBA00022833"/>
    </source>
</evidence>
<dbReference type="GO" id="GO:0050793">
    <property type="term" value="P:regulation of developmental process"/>
    <property type="evidence" value="ECO:0007669"/>
    <property type="project" value="TreeGrafter"/>
</dbReference>
<keyword evidence="2" id="KW-0863">Zinc-finger</keyword>
<dbReference type="InterPro" id="IPR006456">
    <property type="entry name" value="ZF_HD_homeobox_Cys/His_dimer"/>
</dbReference>
<dbReference type="GO" id="GO:0008270">
    <property type="term" value="F:zinc ion binding"/>
    <property type="evidence" value="ECO:0007669"/>
    <property type="project" value="UniProtKB-KW"/>
</dbReference>
<keyword evidence="1" id="KW-0479">Metal-binding</keyword>
<dbReference type="NCBIfam" id="TIGR01566">
    <property type="entry name" value="ZF_HD_prot_N"/>
    <property type="match status" value="1"/>
</dbReference>
<gene>
    <name evidence="5" type="ORF">FPE_LOCUS16582</name>
</gene>
<sequence length="175" mass="19079">MPSLVEIAVTQLKKPRYKDYFKNHMVGIDGHAIDGYSKFIATGEEGSLDALKCAACNCHRRETEGGEAFVFHHHNNKYFLPTTHTDISAIEAQVGTSTLPTCSSGDSPSPCRRVQVAEGMGQEISLRTTIPTPEPTQEKKGSGLLTELTDSILVSSSITICDHSYPLHQLTQPCC</sequence>
<evidence type="ECO:0000313" key="5">
    <source>
        <dbReference type="EMBL" id="CAI9769708.1"/>
    </source>
</evidence>
<dbReference type="GO" id="GO:0005634">
    <property type="term" value="C:nucleus"/>
    <property type="evidence" value="ECO:0007669"/>
    <property type="project" value="TreeGrafter"/>
</dbReference>
<keyword evidence="6" id="KW-1185">Reference proteome</keyword>
<dbReference type="GO" id="GO:0000976">
    <property type="term" value="F:transcription cis-regulatory region binding"/>
    <property type="evidence" value="ECO:0007669"/>
    <property type="project" value="TreeGrafter"/>
</dbReference>
<organism evidence="5 6">
    <name type="scientific">Fraxinus pennsylvanica</name>
    <dbReference type="NCBI Taxonomy" id="56036"/>
    <lineage>
        <taxon>Eukaryota</taxon>
        <taxon>Viridiplantae</taxon>
        <taxon>Streptophyta</taxon>
        <taxon>Embryophyta</taxon>
        <taxon>Tracheophyta</taxon>
        <taxon>Spermatophyta</taxon>
        <taxon>Magnoliopsida</taxon>
        <taxon>eudicotyledons</taxon>
        <taxon>Gunneridae</taxon>
        <taxon>Pentapetalae</taxon>
        <taxon>asterids</taxon>
        <taxon>lamiids</taxon>
        <taxon>Lamiales</taxon>
        <taxon>Oleaceae</taxon>
        <taxon>Oleeae</taxon>
        <taxon>Fraxinus</taxon>
    </lineage>
</organism>
<keyword evidence="3" id="KW-0862">Zinc</keyword>
<name>A0AAD2DYQ4_9LAMI</name>
<evidence type="ECO:0000259" key="4">
    <source>
        <dbReference type="PROSITE" id="PS51523"/>
    </source>
</evidence>
<dbReference type="AlphaFoldDB" id="A0AAD2DYQ4"/>
<dbReference type="PROSITE" id="PS51523">
    <property type="entry name" value="ZF_HD_DIMER"/>
    <property type="match status" value="1"/>
</dbReference>
<dbReference type="PANTHER" id="PTHR31948">
    <property type="entry name" value="ZINC-FINGER HOMEODOMAIN PROTEIN 2"/>
    <property type="match status" value="1"/>
</dbReference>
<dbReference type="PANTHER" id="PTHR31948:SF157">
    <property type="entry name" value="ZINC-FINGER HOMEODOMAIN PROTEIN 1"/>
    <property type="match status" value="1"/>
</dbReference>
<accession>A0AAD2DYQ4</accession>
<dbReference type="GO" id="GO:0003700">
    <property type="term" value="F:DNA-binding transcription factor activity"/>
    <property type="evidence" value="ECO:0007669"/>
    <property type="project" value="TreeGrafter"/>
</dbReference>
<feature type="domain" description="ZF-HD dimerization-type" evidence="4">
    <location>
        <begin position="17"/>
        <end position="66"/>
    </location>
</feature>
<dbReference type="Pfam" id="PF04770">
    <property type="entry name" value="ZF-HD_dimer"/>
    <property type="match status" value="1"/>
</dbReference>
<evidence type="ECO:0000256" key="1">
    <source>
        <dbReference type="ARBA" id="ARBA00022723"/>
    </source>
</evidence>
<protein>
    <recommendedName>
        <fullName evidence="4">ZF-HD dimerization-type domain-containing protein</fullName>
    </recommendedName>
</protein>
<dbReference type="Proteomes" id="UP000834106">
    <property type="component" value="Chromosome 10"/>
</dbReference>
<proteinExistence type="predicted"/>
<reference evidence="5" key="1">
    <citation type="submission" date="2023-05" db="EMBL/GenBank/DDBJ databases">
        <authorList>
            <person name="Huff M."/>
        </authorList>
    </citation>
    <scope>NUCLEOTIDE SEQUENCE</scope>
</reference>